<dbReference type="InterPro" id="IPR016024">
    <property type="entry name" value="ARM-type_fold"/>
</dbReference>
<dbReference type="Proteomes" id="UP000887229">
    <property type="component" value="Unassembled WGS sequence"/>
</dbReference>
<evidence type="ECO:0000256" key="2">
    <source>
        <dbReference type="SAM" id="MobiDB-lite"/>
    </source>
</evidence>
<reference evidence="3" key="1">
    <citation type="journal article" date="2021" name="IMA Fungus">
        <title>Genomic characterization of three marine fungi, including Emericellopsis atlantica sp. nov. with signatures of a generalist lifestyle and marine biomass degradation.</title>
        <authorList>
            <person name="Hagestad O.C."/>
            <person name="Hou L."/>
            <person name="Andersen J.H."/>
            <person name="Hansen E.H."/>
            <person name="Altermark B."/>
            <person name="Li C."/>
            <person name="Kuhnert E."/>
            <person name="Cox R.J."/>
            <person name="Crous P.W."/>
            <person name="Spatafora J.W."/>
            <person name="Lail K."/>
            <person name="Amirebrahimi M."/>
            <person name="Lipzen A."/>
            <person name="Pangilinan J."/>
            <person name="Andreopoulos W."/>
            <person name="Hayes R.D."/>
            <person name="Ng V."/>
            <person name="Grigoriev I.V."/>
            <person name="Jackson S.A."/>
            <person name="Sutton T.D.S."/>
            <person name="Dobson A.D.W."/>
            <person name="Rama T."/>
        </authorList>
    </citation>
    <scope>NUCLEOTIDE SEQUENCE</scope>
    <source>
        <strain evidence="3">TS7</strain>
    </source>
</reference>
<feature type="compositionally biased region" description="Polar residues" evidence="2">
    <location>
        <begin position="491"/>
        <end position="524"/>
    </location>
</feature>
<evidence type="ECO:0000313" key="3">
    <source>
        <dbReference type="EMBL" id="KAG9256434.1"/>
    </source>
</evidence>
<name>A0A9P7ZQG3_9HYPO</name>
<dbReference type="OrthoDB" id="6022054at2759"/>
<gene>
    <name evidence="3" type="ORF">F5Z01DRAFT_634752</name>
</gene>
<dbReference type="GO" id="GO:0032007">
    <property type="term" value="P:negative regulation of TOR signaling"/>
    <property type="evidence" value="ECO:0007669"/>
    <property type="project" value="TreeGrafter"/>
</dbReference>
<dbReference type="AlphaFoldDB" id="A0A9P7ZQG3"/>
<feature type="region of interest" description="Disordered" evidence="2">
    <location>
        <begin position="464"/>
        <end position="549"/>
    </location>
</feature>
<feature type="coiled-coil region" evidence="1">
    <location>
        <begin position="716"/>
        <end position="792"/>
    </location>
</feature>
<feature type="compositionally biased region" description="Basic and acidic residues" evidence="2">
    <location>
        <begin position="534"/>
        <end position="544"/>
    </location>
</feature>
<dbReference type="GO" id="GO:0051726">
    <property type="term" value="P:regulation of cell cycle"/>
    <property type="evidence" value="ECO:0007669"/>
    <property type="project" value="TreeGrafter"/>
</dbReference>
<dbReference type="InterPro" id="IPR011989">
    <property type="entry name" value="ARM-like"/>
</dbReference>
<evidence type="ECO:0000256" key="1">
    <source>
        <dbReference type="SAM" id="Coils"/>
    </source>
</evidence>
<dbReference type="GO" id="GO:0033596">
    <property type="term" value="C:TSC1-TSC2 complex"/>
    <property type="evidence" value="ECO:0007669"/>
    <property type="project" value="TreeGrafter"/>
</dbReference>
<protein>
    <submittedName>
        <fullName evidence="3">Hamartin</fullName>
    </submittedName>
</protein>
<dbReference type="Pfam" id="PF04388">
    <property type="entry name" value="Hamartin"/>
    <property type="match status" value="1"/>
</dbReference>
<dbReference type="Gene3D" id="1.25.10.10">
    <property type="entry name" value="Leucine-rich Repeat Variant"/>
    <property type="match status" value="1"/>
</dbReference>
<dbReference type="SUPFAM" id="SSF48371">
    <property type="entry name" value="ARM repeat"/>
    <property type="match status" value="1"/>
</dbReference>
<feature type="compositionally biased region" description="Low complexity" evidence="2">
    <location>
        <begin position="899"/>
        <end position="912"/>
    </location>
</feature>
<comment type="caution">
    <text evidence="3">The sequence shown here is derived from an EMBL/GenBank/DDBJ whole genome shotgun (WGS) entry which is preliminary data.</text>
</comment>
<dbReference type="GeneID" id="70292990"/>
<feature type="compositionally biased region" description="Basic residues" evidence="2">
    <location>
        <begin position="977"/>
        <end position="986"/>
    </location>
</feature>
<accession>A0A9P7ZQG3</accession>
<proteinExistence type="predicted"/>
<feature type="compositionally biased region" description="Polar residues" evidence="2">
    <location>
        <begin position="464"/>
        <end position="478"/>
    </location>
</feature>
<dbReference type="PANTHER" id="PTHR15154:SF2">
    <property type="entry name" value="HAMARTIN"/>
    <property type="match status" value="1"/>
</dbReference>
<keyword evidence="1" id="KW-0175">Coiled coil</keyword>
<dbReference type="InterPro" id="IPR007483">
    <property type="entry name" value="Hamartin"/>
</dbReference>
<dbReference type="EMBL" id="MU251248">
    <property type="protein sequence ID" value="KAG9256434.1"/>
    <property type="molecule type" value="Genomic_DNA"/>
</dbReference>
<evidence type="ECO:0000313" key="4">
    <source>
        <dbReference type="Proteomes" id="UP000887229"/>
    </source>
</evidence>
<feature type="coiled-coil region" evidence="1">
    <location>
        <begin position="618"/>
        <end position="691"/>
    </location>
</feature>
<organism evidence="3 4">
    <name type="scientific">Emericellopsis atlantica</name>
    <dbReference type="NCBI Taxonomy" id="2614577"/>
    <lineage>
        <taxon>Eukaryota</taxon>
        <taxon>Fungi</taxon>
        <taxon>Dikarya</taxon>
        <taxon>Ascomycota</taxon>
        <taxon>Pezizomycotina</taxon>
        <taxon>Sordariomycetes</taxon>
        <taxon>Hypocreomycetidae</taxon>
        <taxon>Hypocreales</taxon>
        <taxon>Bionectriaceae</taxon>
        <taxon>Emericellopsis</taxon>
    </lineage>
</organism>
<dbReference type="PANTHER" id="PTHR15154">
    <property type="entry name" value="HAMARTIN"/>
    <property type="match status" value="1"/>
</dbReference>
<feature type="region of interest" description="Disordered" evidence="2">
    <location>
        <begin position="850"/>
        <end position="931"/>
    </location>
</feature>
<sequence>MASQTSLKELSKAINAYITEPTLPLPDELVETIEAYLRRHPKYEESAADRLQEELLSIFEKHVNGNLDASGAWIAILRRLLPMIQTPERVLLWMHTLQGILTQRVTHDRNVVDETVAGLMDLVALADDYQEVVAEDITINPIIHTLFSRWMERFYPGVVEGIPNMEYNERMFREALIAFGKRRPLQFFASLDSFLVQAKHRQAALRFLCDFVQNRPPHLHQILDSHLFNHLLSCLQQDTSTAVISSALTALTMLLPHMPSALVPFLPVLFNIYARLLFWKGGSAEGPELVIHNPETEAGWDVCSRVPDVDDTSIAHLANYYTILYGLYPLNLMDYIRKPTRYLRHANVANAEEFEIQATELRDQSERLRQCHLLHPNFYTLTVESEKTDLGRWIKSEAAQVVTECMALYISTDTAGFGPDHAMTLEAQLPSTAMERQKNAGDSAILDNPLAHDALPKRALSTLSHHSLSRVDSQTSLTSRDEVEGRRSGLSVDNQSLTQSTSHTQLQDLIQSNKAIKSGMRQSTAESEPSAPASHHESGQEKPPTEPLNTTFFSAANAVGSVNSQLAHLQRQNLMLQNDLSFERYQKQQHIAHVGELRRRQVSEAATEAETQNLIIMSRNLKNRFEEAKKAEMQVRKESEKSRAMAKKWEADLSAKLKTLRDKSNQTNEELERVKRELKDTQGECEKLRKLVCIGEVKELNWKQNVQSAELQASETDRLKAEVERLTIAEREAQAQEQERLQQMEASAAAEARAESLSRRLAAEEFELQRARKLFEAQVRELHAQLGAAQRERRPRSGQKVELETLMAGSRAKQAEMQKQYDGLMRKYTALQSALFDMQSGATPEQIRMEASSHPMPGGDYPPRAAPGKVAQPARALSDAAIPDATSYNMTPPLRKESAPTQTAGQGQQRPGTPGGKEVLPMPTPTSPDQRYFGRGECVPARQLCAVTCACVLTDSEEVFKIGYAKRARPMRDRRVAAGKRRRGRRGYADLSGAGPSDGEELDDL</sequence>
<feature type="region of interest" description="Disordered" evidence="2">
    <location>
        <begin position="970"/>
        <end position="1005"/>
    </location>
</feature>
<dbReference type="RefSeq" id="XP_046120358.1">
    <property type="nucleotide sequence ID" value="XM_046262087.1"/>
</dbReference>
<keyword evidence="4" id="KW-1185">Reference proteome</keyword>